<feature type="binding site" evidence="8">
    <location>
        <position position="175"/>
    </location>
    <ligand>
        <name>Zn(2+)</name>
        <dbReference type="ChEBI" id="CHEBI:29105"/>
        <label>1</label>
    </ligand>
</feature>
<keyword evidence="5" id="KW-0378">Hydrolase</keyword>
<dbReference type="SUPFAM" id="SSF101821">
    <property type="entry name" value="Aminopeptidase/glucanase lid domain"/>
    <property type="match status" value="1"/>
</dbReference>
<proteinExistence type="inferred from homology"/>
<evidence type="ECO:0000256" key="2">
    <source>
        <dbReference type="ARBA" id="ARBA00022438"/>
    </source>
</evidence>
<evidence type="ECO:0000256" key="7">
    <source>
        <dbReference type="PIRSR" id="PIRSR001123-1"/>
    </source>
</evidence>
<dbReference type="GO" id="GO:0006508">
    <property type="term" value="P:proteolysis"/>
    <property type="evidence" value="ECO:0007669"/>
    <property type="project" value="UniProtKB-KW"/>
</dbReference>
<feature type="binding site" evidence="8">
    <location>
        <position position="65"/>
    </location>
    <ligand>
        <name>Zn(2+)</name>
        <dbReference type="ChEBI" id="CHEBI:29105"/>
        <label>1</label>
    </ligand>
</feature>
<feature type="active site" description="Proton acceptor" evidence="7">
    <location>
        <position position="207"/>
    </location>
</feature>
<protein>
    <submittedName>
        <fullName evidence="9">Endoglucanase</fullName>
    </submittedName>
</protein>
<dbReference type="AlphaFoldDB" id="A0A1H9YK87"/>
<dbReference type="Pfam" id="PF05343">
    <property type="entry name" value="Peptidase_M42"/>
    <property type="match status" value="1"/>
</dbReference>
<evidence type="ECO:0000256" key="1">
    <source>
        <dbReference type="ARBA" id="ARBA00006272"/>
    </source>
</evidence>
<evidence type="ECO:0000256" key="4">
    <source>
        <dbReference type="ARBA" id="ARBA00022723"/>
    </source>
</evidence>
<keyword evidence="10" id="KW-1185">Reference proteome</keyword>
<sequence length="350" mass="38860">MEIKELLHKLSEASGVSGYEEEVCEIIETHFIKYTDIIEKDKLGNLICIKKGNKNNGKKIMLAAHMDEIGLMVKEIDEKGYIKFTSIGGIDQRTLLCQEVIIHGKEKLFGVIGVKPPHLTTAEERKKAVKIEDLVIDVGLSPEKVKKIVSIGDIITIKRNVTYLLNDWIAGKALDDRAGVAALYECLKELKNRQHDIDVYCVATTQEEVGTRGAITSTYGINPQVGIAIDVGFGRTPELNKYDTIEMNKGPAITLGPNIHPKIFQRLKETAKENFIDYQITVAPGQTGTDARSIQVSRTGVATGLLSIPLRYMHTSVETISLDDIQKTGKLLANFIVALNEIDMEEFLCY</sequence>
<dbReference type="OrthoDB" id="9772053at2"/>
<dbReference type="InterPro" id="IPR008007">
    <property type="entry name" value="Peptidase_M42"/>
</dbReference>
<gene>
    <name evidence="9" type="ORF">SAMN05660297_00277</name>
</gene>
<dbReference type="PANTHER" id="PTHR32481">
    <property type="entry name" value="AMINOPEPTIDASE"/>
    <property type="match status" value="1"/>
</dbReference>
<evidence type="ECO:0000313" key="10">
    <source>
        <dbReference type="Proteomes" id="UP000199568"/>
    </source>
</evidence>
<dbReference type="RefSeq" id="WP_090438157.1">
    <property type="nucleotide sequence ID" value="NZ_FOHU01000001.1"/>
</dbReference>
<dbReference type="Gene3D" id="2.40.30.40">
    <property type="entry name" value="Peptidase M42, domain 2"/>
    <property type="match status" value="1"/>
</dbReference>
<accession>A0A1H9YK87</accession>
<dbReference type="GO" id="GO:0004177">
    <property type="term" value="F:aminopeptidase activity"/>
    <property type="evidence" value="ECO:0007669"/>
    <property type="project" value="UniProtKB-UniRule"/>
</dbReference>
<dbReference type="EMBL" id="FOHU01000001">
    <property type="protein sequence ID" value="SES69485.1"/>
    <property type="molecule type" value="Genomic_DNA"/>
</dbReference>
<dbReference type="PIRSF" id="PIRSF001123">
    <property type="entry name" value="PepA_GA"/>
    <property type="match status" value="1"/>
</dbReference>
<feature type="binding site" evidence="8">
    <location>
        <position position="314"/>
    </location>
    <ligand>
        <name>Zn(2+)</name>
        <dbReference type="ChEBI" id="CHEBI:29105"/>
        <label>2</label>
    </ligand>
</feature>
<comment type="cofactor">
    <cofactor evidence="8">
        <name>a divalent metal cation</name>
        <dbReference type="ChEBI" id="CHEBI:60240"/>
    </cofactor>
    <text evidence="8">Binds 2 divalent metal cations per subunit.</text>
</comment>
<dbReference type="Proteomes" id="UP000199568">
    <property type="component" value="Unassembled WGS sequence"/>
</dbReference>
<evidence type="ECO:0000256" key="8">
    <source>
        <dbReference type="PIRSR" id="PIRSR001123-2"/>
    </source>
</evidence>
<dbReference type="CDD" id="cd05656">
    <property type="entry name" value="M42_Frv"/>
    <property type="match status" value="1"/>
</dbReference>
<dbReference type="PANTHER" id="PTHR32481:SF0">
    <property type="entry name" value="AMINOPEPTIDASE YPDE-RELATED"/>
    <property type="match status" value="1"/>
</dbReference>
<feature type="binding site" evidence="8">
    <location>
        <position position="208"/>
    </location>
    <ligand>
        <name>Zn(2+)</name>
        <dbReference type="ChEBI" id="CHEBI:29105"/>
        <label>2</label>
    </ligand>
</feature>
<dbReference type="InterPro" id="IPR023367">
    <property type="entry name" value="Peptidase_M42_dom2"/>
</dbReference>
<feature type="binding site" evidence="8">
    <location>
        <position position="230"/>
    </location>
    <ligand>
        <name>Zn(2+)</name>
        <dbReference type="ChEBI" id="CHEBI:29105"/>
        <label>1</label>
    </ligand>
</feature>
<keyword evidence="4 8" id="KW-0479">Metal-binding</keyword>
<evidence type="ECO:0000256" key="6">
    <source>
        <dbReference type="PIRNR" id="PIRNR001123"/>
    </source>
</evidence>
<keyword evidence="3" id="KW-0645">Protease</keyword>
<dbReference type="STRING" id="426128.SAMN05660297_00277"/>
<keyword evidence="2" id="KW-0031">Aminopeptidase</keyword>
<dbReference type="Gene3D" id="3.40.630.10">
    <property type="entry name" value="Zn peptidases"/>
    <property type="match status" value="1"/>
</dbReference>
<evidence type="ECO:0000256" key="5">
    <source>
        <dbReference type="ARBA" id="ARBA00022801"/>
    </source>
</evidence>
<evidence type="ECO:0000313" key="9">
    <source>
        <dbReference type="EMBL" id="SES69485.1"/>
    </source>
</evidence>
<evidence type="ECO:0000256" key="3">
    <source>
        <dbReference type="ARBA" id="ARBA00022670"/>
    </source>
</evidence>
<dbReference type="GO" id="GO:0046872">
    <property type="term" value="F:metal ion binding"/>
    <property type="evidence" value="ECO:0007669"/>
    <property type="project" value="UniProtKB-UniRule"/>
</dbReference>
<name>A0A1H9YK87_9FIRM</name>
<dbReference type="InterPro" id="IPR051464">
    <property type="entry name" value="Peptidase_M42_aminopept"/>
</dbReference>
<comment type="similarity">
    <text evidence="1 6">Belongs to the peptidase M42 family.</text>
</comment>
<reference evidence="9 10" key="1">
    <citation type="submission" date="2016-10" db="EMBL/GenBank/DDBJ databases">
        <authorList>
            <person name="de Groot N.N."/>
        </authorList>
    </citation>
    <scope>NUCLEOTIDE SEQUENCE [LARGE SCALE GENOMIC DNA]</scope>
    <source>
        <strain evidence="9 10">DSM 18979</strain>
    </source>
</reference>
<dbReference type="SUPFAM" id="SSF53187">
    <property type="entry name" value="Zn-dependent exopeptidases"/>
    <property type="match status" value="1"/>
</dbReference>
<feature type="binding site" evidence="8">
    <location>
        <position position="175"/>
    </location>
    <ligand>
        <name>Zn(2+)</name>
        <dbReference type="ChEBI" id="CHEBI:29105"/>
        <label>2</label>
    </ligand>
</feature>
<organism evidence="9 10">
    <name type="scientific">Natronincola peptidivorans</name>
    <dbReference type="NCBI Taxonomy" id="426128"/>
    <lineage>
        <taxon>Bacteria</taxon>
        <taxon>Bacillati</taxon>
        <taxon>Bacillota</taxon>
        <taxon>Clostridia</taxon>
        <taxon>Peptostreptococcales</taxon>
        <taxon>Natronincolaceae</taxon>
        <taxon>Natronincola</taxon>
    </lineage>
</organism>